<evidence type="ECO:0000313" key="3">
    <source>
        <dbReference type="Proteomes" id="UP000462055"/>
    </source>
</evidence>
<accession>A0A6I4MBS3</accession>
<evidence type="ECO:0000259" key="1">
    <source>
        <dbReference type="Pfam" id="PF14024"/>
    </source>
</evidence>
<keyword evidence="3" id="KW-1185">Reference proteome</keyword>
<evidence type="ECO:0000313" key="2">
    <source>
        <dbReference type="EMBL" id="MVZ99575.1"/>
    </source>
</evidence>
<dbReference type="AlphaFoldDB" id="A0A6I4MBS3"/>
<dbReference type="RefSeq" id="WP_151591543.1">
    <property type="nucleotide sequence ID" value="NZ_WBMS02000003.1"/>
</dbReference>
<gene>
    <name evidence="2" type="ORF">F8568_004140</name>
</gene>
<dbReference type="Proteomes" id="UP000462055">
    <property type="component" value="Unassembled WGS sequence"/>
</dbReference>
<feature type="domain" description="DUF4240" evidence="1">
    <location>
        <begin position="1"/>
        <end position="139"/>
    </location>
</feature>
<protein>
    <submittedName>
        <fullName evidence="2">DUF4240 domain-containing protein</fullName>
    </submittedName>
</protein>
<comment type="caution">
    <text evidence="2">The sequence shown here is derived from an EMBL/GenBank/DDBJ whole genome shotgun (WGS) entry which is preliminary data.</text>
</comment>
<dbReference type="Pfam" id="PF14024">
    <property type="entry name" value="DUF4240"/>
    <property type="match status" value="1"/>
</dbReference>
<dbReference type="EMBL" id="WBMS02000003">
    <property type="protein sequence ID" value="MVZ99575.1"/>
    <property type="molecule type" value="Genomic_DNA"/>
</dbReference>
<organism evidence="2 3">
    <name type="scientific">Actinomadura physcomitrii</name>
    <dbReference type="NCBI Taxonomy" id="2650748"/>
    <lineage>
        <taxon>Bacteria</taxon>
        <taxon>Bacillati</taxon>
        <taxon>Actinomycetota</taxon>
        <taxon>Actinomycetes</taxon>
        <taxon>Streptosporangiales</taxon>
        <taxon>Thermomonosporaceae</taxon>
        <taxon>Actinomadura</taxon>
    </lineage>
</organism>
<proteinExistence type="predicted"/>
<reference evidence="2" key="1">
    <citation type="submission" date="2019-12" db="EMBL/GenBank/DDBJ databases">
        <title>Actinomadura physcomitrii sp. nov., a novel actinomycete isolated from moss [Physcomitrium sphaericum (Ludw) Fuernr].</title>
        <authorList>
            <person name="Zhuang X."/>
        </authorList>
    </citation>
    <scope>NUCLEOTIDE SEQUENCE [LARGE SCALE GENOMIC DNA]</scope>
    <source>
        <strain evidence="2">LD22</strain>
    </source>
</reference>
<name>A0A6I4MBS3_9ACTN</name>
<dbReference type="InterPro" id="IPR025334">
    <property type="entry name" value="DUF4240"/>
</dbReference>
<sequence>MDERAWWALIEDARAEAGEHADDRDSPDDPLIGLVAERLAELDGPGIVAFDAMLTRVLDSAYRRPLWYAAYLIEGGCGDDGFMDFRAGLALLGRKVFTRAVDDPDTLADVPTVVRMAREEKGWIGAEGLHYAARNAYKQVLGETESFDASMESALRAMKRPEHPVGDDWDVEDDEETRLHLPRLAALFL</sequence>